<name>A0A915DRT9_9BILA</name>
<keyword evidence="2" id="KW-1185">Reference proteome</keyword>
<accession>A0A915DRT9</accession>
<evidence type="ECO:0000313" key="2">
    <source>
        <dbReference type="Proteomes" id="UP000887574"/>
    </source>
</evidence>
<dbReference type="WBParaSite" id="jg22247">
    <property type="protein sequence ID" value="jg22247"/>
    <property type="gene ID" value="jg22247"/>
</dbReference>
<organism evidence="2 3">
    <name type="scientific">Ditylenchus dipsaci</name>
    <dbReference type="NCBI Taxonomy" id="166011"/>
    <lineage>
        <taxon>Eukaryota</taxon>
        <taxon>Metazoa</taxon>
        <taxon>Ecdysozoa</taxon>
        <taxon>Nematoda</taxon>
        <taxon>Chromadorea</taxon>
        <taxon>Rhabditida</taxon>
        <taxon>Tylenchina</taxon>
        <taxon>Tylenchomorpha</taxon>
        <taxon>Sphaerularioidea</taxon>
        <taxon>Anguinidae</taxon>
        <taxon>Anguininae</taxon>
        <taxon>Ditylenchus</taxon>
    </lineage>
</organism>
<protein>
    <submittedName>
        <fullName evidence="3">C2H2-type domain-containing protein</fullName>
    </submittedName>
</protein>
<dbReference type="PROSITE" id="PS00028">
    <property type="entry name" value="ZINC_FINGER_C2H2_1"/>
    <property type="match status" value="1"/>
</dbReference>
<reference evidence="3" key="1">
    <citation type="submission" date="2022-11" db="UniProtKB">
        <authorList>
            <consortium name="WormBaseParasite"/>
        </authorList>
    </citation>
    <scope>IDENTIFICATION</scope>
</reference>
<dbReference type="Proteomes" id="UP000887574">
    <property type="component" value="Unplaced"/>
</dbReference>
<sequence>MFQLRDEHSEELSTPLIFQHVLRDKGALNVLLGTKAAKSDECSLVRLLLASPELLWKRGPLKTQSFPVVNPVNEISKGRLKKAKREKVEIRQDSFGEISALARQTIADWVRTRKNFKFQFEKLSRFYKTIYSVDEEPWMKLKTLLSKKCLEKRNSADCTPFKCKICGEVYLRQFTFEVHLAEKHLDVALEETA</sequence>
<dbReference type="InterPro" id="IPR013087">
    <property type="entry name" value="Znf_C2H2_type"/>
</dbReference>
<evidence type="ECO:0000259" key="1">
    <source>
        <dbReference type="PROSITE" id="PS00028"/>
    </source>
</evidence>
<proteinExistence type="predicted"/>
<feature type="domain" description="C2H2-type" evidence="1">
    <location>
        <begin position="163"/>
        <end position="184"/>
    </location>
</feature>
<dbReference type="AlphaFoldDB" id="A0A915DRT9"/>
<evidence type="ECO:0000313" key="3">
    <source>
        <dbReference type="WBParaSite" id="jg22247"/>
    </source>
</evidence>